<dbReference type="PANTHER" id="PTHR32089">
    <property type="entry name" value="METHYL-ACCEPTING CHEMOTAXIS PROTEIN MCPB"/>
    <property type="match status" value="1"/>
</dbReference>
<reference evidence="11 12" key="1">
    <citation type="submission" date="2015-01" db="EMBL/GenBank/DDBJ databases">
        <title>Genome Assembly of Bacillus badius MTCC 1458.</title>
        <authorList>
            <person name="Verma A."/>
            <person name="Khatri I."/>
            <person name="Mual P."/>
            <person name="Subramanian S."/>
            <person name="Krishnamurthi S."/>
        </authorList>
    </citation>
    <scope>NUCLEOTIDE SEQUENCE [LARGE SCALE GENOMIC DNA]</scope>
    <source>
        <strain evidence="11 12">MTCC 1458</strain>
    </source>
</reference>
<dbReference type="Gene3D" id="1.10.287.950">
    <property type="entry name" value="Methyl-accepting chemotaxis protein"/>
    <property type="match status" value="1"/>
</dbReference>
<dbReference type="CDD" id="cd11386">
    <property type="entry name" value="MCP_signal"/>
    <property type="match status" value="1"/>
</dbReference>
<dbReference type="EMBL" id="JXLP01000003">
    <property type="protein sequence ID" value="KIL79302.1"/>
    <property type="molecule type" value="Genomic_DNA"/>
</dbReference>
<evidence type="ECO:0000256" key="1">
    <source>
        <dbReference type="ARBA" id="ARBA00004236"/>
    </source>
</evidence>
<keyword evidence="8" id="KW-1133">Transmembrane helix</keyword>
<dbReference type="InterPro" id="IPR004089">
    <property type="entry name" value="MCPsignal_dom"/>
</dbReference>
<dbReference type="PROSITE" id="PS50885">
    <property type="entry name" value="HAMP"/>
    <property type="match status" value="1"/>
</dbReference>
<evidence type="ECO:0000259" key="10">
    <source>
        <dbReference type="PROSITE" id="PS50885"/>
    </source>
</evidence>
<evidence type="ECO:0000256" key="7">
    <source>
        <dbReference type="SAM" id="Coils"/>
    </source>
</evidence>
<dbReference type="PROSITE" id="PS50111">
    <property type="entry name" value="CHEMOTAXIS_TRANSDUC_2"/>
    <property type="match status" value="1"/>
</dbReference>
<comment type="caution">
    <text evidence="11">The sequence shown here is derived from an EMBL/GenBank/DDBJ whole genome shotgun (WGS) entry which is preliminary data.</text>
</comment>
<sequence>MFKLLRKSFLARILASSMLNIILVGLALIGCGYVIQGQVLEKQVHSQAEKILERTSDKLNDQEIMDAAADKEEDSALHKELRSYFDTVSENNPQVAQAYIFGTELEGGNKTSIISMPSHVLEAFKEDGMVLGDLYEQPKVISEAVAEMLSTGEIVYTKVYSDNYGTWMTVLKPFKNDQGEITAYYGIDIDASIVAKGKRDLLVYCSIALLVILAILLTVQFYLVRKSIAPLKELGKGIETFRDGSFEISLKEGDDEIGQLNKKFNEMVTAMGQIIYAIKEAYERNADYSEKLSAAVKEGSEHYNFVVSELQQMSEQMKNQEKATFDSSSSINEIVSGITTIADYSSDVSSKAGELETRAKTGNKAVSDIISQMNSAEKSVGNSSQALQELNEKSAEISGIVNLISEIAEQTNLLALNAAIEAARAGEHGKGFAVVADEVRKLAEQSRESAEQIKGLISIIQNEVDKAVSSISIGVQTVSTSVNSSSELTDIFAGIMTDIRKVSGQVQEISASTQQIAAESEEVAAVIEQLSGIAKSNTETSAGISGMTEAQKGNMSLIAEDAEEMNKLFQKLQQSISIFKI</sequence>
<feature type="coiled-coil region" evidence="7">
    <location>
        <begin position="278"/>
        <end position="323"/>
    </location>
</feature>
<dbReference type="CDD" id="cd06225">
    <property type="entry name" value="HAMP"/>
    <property type="match status" value="1"/>
</dbReference>
<feature type="transmembrane region" description="Helical" evidence="8">
    <location>
        <begin position="201"/>
        <end position="223"/>
    </location>
</feature>
<protein>
    <submittedName>
        <fullName evidence="11">Methyl-accepting chemotaxis protein</fullName>
    </submittedName>
</protein>
<accession>A0ABR5AX22</accession>
<dbReference type="InterPro" id="IPR003660">
    <property type="entry name" value="HAMP_dom"/>
</dbReference>
<keyword evidence="2" id="KW-1003">Cell membrane</keyword>
<evidence type="ECO:0000256" key="8">
    <source>
        <dbReference type="SAM" id="Phobius"/>
    </source>
</evidence>
<dbReference type="SMART" id="SM00304">
    <property type="entry name" value="HAMP"/>
    <property type="match status" value="1"/>
</dbReference>
<proteinExistence type="inferred from homology"/>
<dbReference type="SUPFAM" id="SSF58104">
    <property type="entry name" value="Methyl-accepting chemotaxis protein (MCP) signaling domain"/>
    <property type="match status" value="1"/>
</dbReference>
<feature type="domain" description="HAMP" evidence="10">
    <location>
        <begin position="225"/>
        <end position="276"/>
    </location>
</feature>
<evidence type="ECO:0000256" key="4">
    <source>
        <dbReference type="ARBA" id="ARBA00023224"/>
    </source>
</evidence>
<evidence type="ECO:0000256" key="2">
    <source>
        <dbReference type="ARBA" id="ARBA00022475"/>
    </source>
</evidence>
<evidence type="ECO:0000256" key="6">
    <source>
        <dbReference type="PROSITE-ProRule" id="PRU00284"/>
    </source>
</evidence>
<feature type="domain" description="Methyl-accepting transducer" evidence="9">
    <location>
        <begin position="295"/>
        <end position="531"/>
    </location>
</feature>
<dbReference type="PROSITE" id="PS51257">
    <property type="entry name" value="PROKAR_LIPOPROTEIN"/>
    <property type="match status" value="1"/>
</dbReference>
<organism evidence="11 12">
    <name type="scientific">Bacillus badius</name>
    <dbReference type="NCBI Taxonomy" id="1455"/>
    <lineage>
        <taxon>Bacteria</taxon>
        <taxon>Bacillati</taxon>
        <taxon>Bacillota</taxon>
        <taxon>Bacilli</taxon>
        <taxon>Bacillales</taxon>
        <taxon>Bacillaceae</taxon>
        <taxon>Pseudobacillus</taxon>
    </lineage>
</organism>
<dbReference type="Gene3D" id="6.10.340.10">
    <property type="match status" value="1"/>
</dbReference>
<dbReference type="PANTHER" id="PTHR32089:SF112">
    <property type="entry name" value="LYSOZYME-LIKE PROTEIN-RELATED"/>
    <property type="match status" value="1"/>
</dbReference>
<comment type="similarity">
    <text evidence="5">Belongs to the methyl-accepting chemotaxis (MCP) protein family.</text>
</comment>
<evidence type="ECO:0000256" key="3">
    <source>
        <dbReference type="ARBA" id="ARBA00023136"/>
    </source>
</evidence>
<gene>
    <name evidence="11" type="ORF">SD77_3168</name>
</gene>
<keyword evidence="4 6" id="KW-0807">Transducer</keyword>
<keyword evidence="3 8" id="KW-0472">Membrane</keyword>
<evidence type="ECO:0000313" key="11">
    <source>
        <dbReference type="EMBL" id="KIL79302.1"/>
    </source>
</evidence>
<dbReference type="SMART" id="SM00283">
    <property type="entry name" value="MA"/>
    <property type="match status" value="1"/>
</dbReference>
<dbReference type="Proteomes" id="UP000031982">
    <property type="component" value="Unassembled WGS sequence"/>
</dbReference>
<evidence type="ECO:0000256" key="5">
    <source>
        <dbReference type="ARBA" id="ARBA00029447"/>
    </source>
</evidence>
<keyword evidence="8" id="KW-0812">Transmembrane</keyword>
<feature type="transmembrane region" description="Helical" evidence="8">
    <location>
        <begin position="12"/>
        <end position="35"/>
    </location>
</feature>
<name>A0ABR5AX22_BACBA</name>
<keyword evidence="12" id="KW-1185">Reference proteome</keyword>
<evidence type="ECO:0000313" key="12">
    <source>
        <dbReference type="Proteomes" id="UP000031982"/>
    </source>
</evidence>
<keyword evidence="7" id="KW-0175">Coiled coil</keyword>
<dbReference type="Pfam" id="PF00015">
    <property type="entry name" value="MCPsignal"/>
    <property type="match status" value="1"/>
</dbReference>
<dbReference type="Pfam" id="PF00672">
    <property type="entry name" value="HAMP"/>
    <property type="match status" value="1"/>
</dbReference>
<comment type="subcellular location">
    <subcellularLocation>
        <location evidence="1">Cell membrane</location>
    </subcellularLocation>
</comment>
<evidence type="ECO:0000259" key="9">
    <source>
        <dbReference type="PROSITE" id="PS50111"/>
    </source>
</evidence>